<dbReference type="Pfam" id="PF10049">
    <property type="entry name" value="DUF2283"/>
    <property type="match status" value="1"/>
</dbReference>
<dbReference type="AlphaFoldDB" id="A0A0G1YVS4"/>
<evidence type="ECO:0008006" key="3">
    <source>
        <dbReference type="Google" id="ProtNLM"/>
    </source>
</evidence>
<proteinExistence type="predicted"/>
<dbReference type="PANTHER" id="PTHR37029">
    <property type="entry name" value="SSR1768 PROTEIN"/>
    <property type="match status" value="1"/>
</dbReference>
<dbReference type="EMBL" id="LCSD01000009">
    <property type="protein sequence ID" value="KKW47563.1"/>
    <property type="molecule type" value="Genomic_DNA"/>
</dbReference>
<name>A0A0G1YVS4_9BACT</name>
<dbReference type="InterPro" id="IPR019270">
    <property type="entry name" value="DUF2283"/>
</dbReference>
<reference evidence="1 2" key="1">
    <citation type="journal article" date="2015" name="Nature">
        <title>rRNA introns, odd ribosomes, and small enigmatic genomes across a large radiation of phyla.</title>
        <authorList>
            <person name="Brown C.T."/>
            <person name="Hug L.A."/>
            <person name="Thomas B.C."/>
            <person name="Sharon I."/>
            <person name="Castelle C.J."/>
            <person name="Singh A."/>
            <person name="Wilkins M.J."/>
            <person name="Williams K.H."/>
            <person name="Banfield J.F."/>
        </authorList>
    </citation>
    <scope>NUCLEOTIDE SEQUENCE [LARGE SCALE GENOMIC DNA]</scope>
</reference>
<evidence type="ECO:0000313" key="2">
    <source>
        <dbReference type="Proteomes" id="UP000034789"/>
    </source>
</evidence>
<organism evidence="1 2">
    <name type="scientific">Candidatus Kaiserbacteria bacterium GW2011_GWA2_58_9</name>
    <dbReference type="NCBI Taxonomy" id="1618672"/>
    <lineage>
        <taxon>Bacteria</taxon>
        <taxon>Candidatus Kaiseribacteriota</taxon>
    </lineage>
</organism>
<sequence length="73" mass="7932">MKATYDKEADAMYIRVKKGRVHKTLEVSDGVNVDADRKGKALGIELLFISSQMPRKSISKTIRAGIPVSAVAA</sequence>
<dbReference type="Proteomes" id="UP000034789">
    <property type="component" value="Unassembled WGS sequence"/>
</dbReference>
<dbReference type="PANTHER" id="PTHR37029:SF1">
    <property type="entry name" value="SSR1768 PROTEIN"/>
    <property type="match status" value="1"/>
</dbReference>
<evidence type="ECO:0000313" key="1">
    <source>
        <dbReference type="EMBL" id="KKW47563.1"/>
    </source>
</evidence>
<accession>A0A0G1YVS4</accession>
<protein>
    <recommendedName>
        <fullName evidence="3">DUF2283 domain-containing protein</fullName>
    </recommendedName>
</protein>
<comment type="caution">
    <text evidence="1">The sequence shown here is derived from an EMBL/GenBank/DDBJ whole genome shotgun (WGS) entry which is preliminary data.</text>
</comment>
<gene>
    <name evidence="1" type="ORF">UY98_C0009G0005</name>
</gene>